<dbReference type="RefSeq" id="WP_106499521.1">
    <property type="nucleotide sequence ID" value="NZ_PXVC01000013.1"/>
</dbReference>
<proteinExistence type="predicted"/>
<dbReference type="InterPro" id="IPR037465">
    <property type="entry name" value="YlxR"/>
</dbReference>
<dbReference type="Pfam" id="PF04296">
    <property type="entry name" value="YlxR"/>
    <property type="match status" value="1"/>
</dbReference>
<keyword evidence="3" id="KW-1185">Reference proteome</keyword>
<dbReference type="SUPFAM" id="SSF64376">
    <property type="entry name" value="YlxR-like"/>
    <property type="match status" value="1"/>
</dbReference>
<gene>
    <name evidence="2" type="ORF">C7K08_04685</name>
</gene>
<dbReference type="STRING" id="1910958.BTM30_04545"/>
<comment type="caution">
    <text evidence="2">The sequence shown here is derived from an EMBL/GenBank/DDBJ whole genome shotgun (WGS) entry which is preliminary data.</text>
</comment>
<name>A0A2P7EFQ0_9SYNE</name>
<organism evidence="2 3">
    <name type="scientific">Synechococcus lacustris str. Tous</name>
    <dbReference type="NCBI Taxonomy" id="1910958"/>
    <lineage>
        <taxon>Bacteria</taxon>
        <taxon>Bacillati</taxon>
        <taxon>Cyanobacteriota</taxon>
        <taxon>Cyanophyceae</taxon>
        <taxon>Synechococcales</taxon>
        <taxon>Synechococcaceae</taxon>
        <taxon>Synechococcus</taxon>
    </lineage>
</organism>
<feature type="domain" description="YlxR" evidence="1">
    <location>
        <begin position="5"/>
        <end position="76"/>
    </location>
</feature>
<evidence type="ECO:0000313" key="2">
    <source>
        <dbReference type="EMBL" id="PSI02062.1"/>
    </source>
</evidence>
<dbReference type="InterPro" id="IPR007393">
    <property type="entry name" value="YlxR_dom"/>
</dbReference>
<dbReference type="AlphaFoldDB" id="A0A2P7EFQ0"/>
<dbReference type="PANTHER" id="PTHR34215">
    <property type="entry name" value="BLL0784 PROTEIN"/>
    <property type="match status" value="1"/>
</dbReference>
<dbReference type="Proteomes" id="UP000240206">
    <property type="component" value="Unassembled WGS sequence"/>
</dbReference>
<accession>A0A2P7EFQ0</accession>
<dbReference type="PANTHER" id="PTHR34215:SF1">
    <property type="entry name" value="YLXR DOMAIN-CONTAINING PROTEIN"/>
    <property type="match status" value="1"/>
</dbReference>
<dbReference type="InterPro" id="IPR035931">
    <property type="entry name" value="YlxR-like_sf"/>
</dbReference>
<sequence>MATLRRCISCRSMVDRQHLWRVVRLAGGAGVQLDQGMGRSAYLCQTQPCLEDARKRRKLQRALRVNVEEAVYSTLAARLGQRDSAFSATLQAI</sequence>
<evidence type="ECO:0000313" key="3">
    <source>
        <dbReference type="Proteomes" id="UP000240206"/>
    </source>
</evidence>
<reference evidence="3" key="1">
    <citation type="submission" date="2018-03" db="EMBL/GenBank/DDBJ databases">
        <title>Ecological and genomic features of two cosmopolitan and abundant freshwater picocyanobacteria.</title>
        <authorList>
            <person name="Cabello-Yeves P.J."/>
            <person name="Picazo A."/>
            <person name="Camacho A."/>
            <person name="Callieri C."/>
            <person name="Rosselli R."/>
            <person name="Roda-Garcia J."/>
            <person name="Coutinho F.H."/>
            <person name="Rodriguez-Valera F."/>
        </authorList>
    </citation>
    <scope>NUCLEOTIDE SEQUENCE [LARGE SCALE GENOMIC DNA]</scope>
    <source>
        <strain evidence="3">Tous</strain>
    </source>
</reference>
<protein>
    <submittedName>
        <fullName evidence="2">DUF448 domain-containing protein</fullName>
    </submittedName>
</protein>
<evidence type="ECO:0000259" key="1">
    <source>
        <dbReference type="Pfam" id="PF04296"/>
    </source>
</evidence>
<dbReference type="Gene3D" id="3.30.1230.10">
    <property type="entry name" value="YlxR-like"/>
    <property type="match status" value="1"/>
</dbReference>
<dbReference type="EMBL" id="PXVC01000013">
    <property type="protein sequence ID" value="PSI02062.1"/>
    <property type="molecule type" value="Genomic_DNA"/>
</dbReference>